<evidence type="ECO:0000313" key="2">
    <source>
        <dbReference type="EMBL" id="EFG29994.1"/>
    </source>
</evidence>
<dbReference type="EMBL" id="ADCY02000026">
    <property type="protein sequence ID" value="EFG29994.1"/>
    <property type="molecule type" value="Genomic_DNA"/>
</dbReference>
<reference evidence="2 3" key="2">
    <citation type="submission" date="2011-10" db="EMBL/GenBank/DDBJ databases">
        <title>The Genome Sequence of Simonsiella muelleri ATCC 29453.</title>
        <authorList>
            <consortium name="The Broad Institute Genome Sequencing Platform"/>
            <consortium name="The Broad Institute Genome Sequencing Center for Infectious Disease"/>
            <person name="Earl A."/>
            <person name="Ward D."/>
            <person name="Feldgarden M."/>
            <person name="Gevers D."/>
            <person name="Izard J."/>
            <person name="Baranova O.V."/>
            <person name="Blanton J.M."/>
            <person name="Tanner A.C."/>
            <person name="Dewhirst F."/>
            <person name="Young S.K."/>
            <person name="Zeng Q."/>
            <person name="Gargeya S."/>
            <person name="Fitzgerald M."/>
            <person name="Haas B."/>
            <person name="Abouelleil A."/>
            <person name="Alvarado L."/>
            <person name="Arachchi H.M."/>
            <person name="Berlin A."/>
            <person name="Brown A."/>
            <person name="Chapman S.B."/>
            <person name="Chen Z."/>
            <person name="Dunbar C."/>
            <person name="Freedman E."/>
            <person name="Gearin G."/>
            <person name="Goldberg J."/>
            <person name="Griggs A."/>
            <person name="Gujja S."/>
            <person name="Heiman D."/>
            <person name="Howarth C."/>
            <person name="Larson L."/>
            <person name="Lui A."/>
            <person name="MacDonald P.J.P."/>
            <person name="Montmayeur A."/>
            <person name="Murphy C."/>
            <person name="Neiman D."/>
            <person name="Pearson M."/>
            <person name="Priest M."/>
            <person name="Roberts A."/>
            <person name="Saif S."/>
            <person name="Shea T."/>
            <person name="Shenoy N."/>
            <person name="Sisk P."/>
            <person name="Stolte C."/>
            <person name="Sykes S."/>
            <person name="Wortman J."/>
            <person name="Nusbaum C."/>
            <person name="Birren B."/>
        </authorList>
    </citation>
    <scope>NUCLEOTIDE SEQUENCE [LARGE SCALE GENOMIC DNA]</scope>
    <source>
        <strain evidence="2 3">ATCC 29453</strain>
    </source>
</reference>
<comment type="caution">
    <text evidence="2">The sequence shown here is derived from an EMBL/GenBank/DDBJ whole genome shotgun (WGS) entry which is preliminary data.</text>
</comment>
<keyword evidence="1" id="KW-1133">Transmembrane helix</keyword>
<proteinExistence type="predicted"/>
<dbReference type="Proteomes" id="UP000017813">
    <property type="component" value="Unassembled WGS sequence"/>
</dbReference>
<feature type="transmembrane region" description="Helical" evidence="1">
    <location>
        <begin position="12"/>
        <end position="31"/>
    </location>
</feature>
<accession>V9H7G0</accession>
<dbReference type="OrthoDB" id="8616144at2"/>
<dbReference type="RefSeq" id="WP_002641836.1">
    <property type="nucleotide sequence ID" value="NZ_CP019448.1"/>
</dbReference>
<keyword evidence="1" id="KW-0812">Transmembrane</keyword>
<name>V9H7G0_9NEIS</name>
<protein>
    <submittedName>
        <fullName evidence="2">Uncharacterized protein</fullName>
    </submittedName>
</protein>
<dbReference type="AlphaFoldDB" id="V9H7G0"/>
<evidence type="ECO:0000313" key="3">
    <source>
        <dbReference type="Proteomes" id="UP000017813"/>
    </source>
</evidence>
<gene>
    <name evidence="2" type="ORF">HMPREF9021_02192</name>
</gene>
<dbReference type="HOGENOM" id="CLU_1814525_0_0_4"/>
<evidence type="ECO:0000256" key="1">
    <source>
        <dbReference type="SAM" id="Phobius"/>
    </source>
</evidence>
<reference evidence="2 3" key="1">
    <citation type="submission" date="2010-03" db="EMBL/GenBank/DDBJ databases">
        <authorList>
            <consortium name="The Broad Institute Genome Sequencing Platform"/>
            <person name="Ward D."/>
            <person name="Earl A."/>
            <person name="Feldgarden M."/>
            <person name="Gevers D."/>
            <person name="Young S."/>
            <person name="Zeng Q."/>
            <person name="Koehrsen M."/>
            <person name="Alvarado L."/>
            <person name="Berlin A.M."/>
            <person name="Borenstein D."/>
            <person name="Chapman S.B."/>
            <person name="Chen Z."/>
            <person name="Engels R."/>
            <person name="Freedman E."/>
            <person name="Gellesch M."/>
            <person name="Goldberg J."/>
            <person name="Griggs A."/>
            <person name="Gujja S."/>
            <person name="Heilman E.R."/>
            <person name="Heiman D.I."/>
            <person name="Hepburn T.A."/>
            <person name="Howarth C."/>
            <person name="Jen D."/>
            <person name="Larson L."/>
            <person name="Mehta T."/>
            <person name="Park D."/>
            <person name="Pearson M."/>
            <person name="Richards J."/>
            <person name="Roberts A."/>
            <person name="Saif S."/>
            <person name="Shea T.D."/>
            <person name="Shenoy N."/>
            <person name="Sisk P."/>
            <person name="Stolte C."/>
            <person name="Sykes S.N."/>
            <person name="Walk T."/>
            <person name="White J."/>
            <person name="Yandava C."/>
            <person name="Izard J."/>
            <person name="Baranova O.V."/>
            <person name="Blanton J.M."/>
            <person name="Tanner A.C."/>
            <person name="Dewhirst F."/>
            <person name="Haas B."/>
            <person name="Nusbaum C."/>
            <person name="Birren B."/>
        </authorList>
    </citation>
    <scope>NUCLEOTIDE SEQUENCE [LARGE SCALE GENOMIC DNA]</scope>
    <source>
        <strain evidence="2 3">ATCC 29453</strain>
    </source>
</reference>
<dbReference type="STRING" id="641147.HMPREF9021_02192"/>
<dbReference type="eggNOG" id="ENOG5033BU3">
    <property type="taxonomic scope" value="Bacteria"/>
</dbReference>
<keyword evidence="1" id="KW-0472">Membrane</keyword>
<organism evidence="2 3">
    <name type="scientific">Simonsiella muelleri ATCC 29453</name>
    <dbReference type="NCBI Taxonomy" id="641147"/>
    <lineage>
        <taxon>Bacteria</taxon>
        <taxon>Pseudomonadati</taxon>
        <taxon>Pseudomonadota</taxon>
        <taxon>Betaproteobacteria</taxon>
        <taxon>Neisseriales</taxon>
        <taxon>Neisseriaceae</taxon>
        <taxon>Simonsiella</taxon>
    </lineage>
</organism>
<sequence length="142" mass="15516">MEESNNKVKTKIIGMIGTAATGVGLFVWNHGGQDMAADVTKRTVKAVAPELVKNLPEKMQSSIMNSGIDEEQVKAFSASYDDCRDEVAGNPKIDLKDISAVYDAQVACLLINKNQGATLDKMAENDDELKRTLVEIRQKNSQ</sequence>
<dbReference type="KEGG" id="smur:BWP33_04045"/>
<keyword evidence="3" id="KW-1185">Reference proteome</keyword>